<feature type="compositionally biased region" description="Acidic residues" evidence="1">
    <location>
        <begin position="74"/>
        <end position="90"/>
    </location>
</feature>
<evidence type="ECO:0000256" key="1">
    <source>
        <dbReference type="SAM" id="MobiDB-lite"/>
    </source>
</evidence>
<sequence>MSGAVEEPEVTEKPEDEVIVPHDEAVTIESFLAWREQFEAELALEQAKRCLSLFSQYFESGRHSTKGATVVAEGSEEEEEEDIDFDEDFEGTGRPDTGTVRTWYNLKTRYWYGSDRYWNNMECAGGGFHLY</sequence>
<dbReference type="AlphaFoldDB" id="A0A833RQD1"/>
<protein>
    <submittedName>
        <fullName evidence="2">Uncharacterized protein</fullName>
    </submittedName>
</protein>
<comment type="caution">
    <text evidence="2">The sequence shown here is derived from an EMBL/GenBank/DDBJ whole genome shotgun (WGS) entry which is preliminary data.</text>
</comment>
<dbReference type="InterPro" id="IPR040213">
    <property type="entry name" value="GIR2-like"/>
</dbReference>
<feature type="region of interest" description="Disordered" evidence="1">
    <location>
        <begin position="65"/>
        <end position="94"/>
    </location>
</feature>
<accession>A0A833RQD1</accession>
<evidence type="ECO:0000313" key="2">
    <source>
        <dbReference type="EMBL" id="KAF3339278.1"/>
    </source>
</evidence>
<dbReference type="EMBL" id="SWLB01000004">
    <property type="protein sequence ID" value="KAF3339278.1"/>
    <property type="molecule type" value="Genomic_DNA"/>
</dbReference>
<organism evidence="2 3">
    <name type="scientific">Carex littledalei</name>
    <dbReference type="NCBI Taxonomy" id="544730"/>
    <lineage>
        <taxon>Eukaryota</taxon>
        <taxon>Viridiplantae</taxon>
        <taxon>Streptophyta</taxon>
        <taxon>Embryophyta</taxon>
        <taxon>Tracheophyta</taxon>
        <taxon>Spermatophyta</taxon>
        <taxon>Magnoliopsida</taxon>
        <taxon>Liliopsida</taxon>
        <taxon>Poales</taxon>
        <taxon>Cyperaceae</taxon>
        <taxon>Cyperoideae</taxon>
        <taxon>Cariceae</taxon>
        <taxon>Carex</taxon>
        <taxon>Carex subgen. Euthyceras</taxon>
    </lineage>
</organism>
<name>A0A833RQD1_9POAL</name>
<proteinExistence type="predicted"/>
<dbReference type="Proteomes" id="UP000623129">
    <property type="component" value="Unassembled WGS sequence"/>
</dbReference>
<keyword evidence="3" id="KW-1185">Reference proteome</keyword>
<evidence type="ECO:0000313" key="3">
    <source>
        <dbReference type="Proteomes" id="UP000623129"/>
    </source>
</evidence>
<gene>
    <name evidence="2" type="ORF">FCM35_KLT16749</name>
</gene>
<reference evidence="2" key="1">
    <citation type="submission" date="2020-01" db="EMBL/GenBank/DDBJ databases">
        <title>Genome sequence of Kobresia littledalei, the first chromosome-level genome in the family Cyperaceae.</title>
        <authorList>
            <person name="Qu G."/>
        </authorList>
    </citation>
    <scope>NUCLEOTIDE SEQUENCE</scope>
    <source>
        <strain evidence="2">C.B.Clarke</strain>
        <tissue evidence="2">Leaf</tissue>
    </source>
</reference>
<dbReference type="PANTHER" id="PTHR12292">
    <property type="entry name" value="RWD DOMAIN-CONTAINING PROTEIN"/>
    <property type="match status" value="1"/>
</dbReference>
<dbReference type="OrthoDB" id="277175at2759"/>